<dbReference type="Pfam" id="PF08231">
    <property type="entry name" value="SYF2"/>
    <property type="match status" value="1"/>
</dbReference>
<evidence type="ECO:0000256" key="7">
    <source>
        <dbReference type="ARBA" id="ARBA00023242"/>
    </source>
</evidence>
<evidence type="ECO:0000256" key="3">
    <source>
        <dbReference type="ARBA" id="ARBA00014745"/>
    </source>
</evidence>
<accession>A0AAD5K6S0</accession>
<evidence type="ECO:0000256" key="4">
    <source>
        <dbReference type="ARBA" id="ARBA00022664"/>
    </source>
</evidence>
<dbReference type="PANTHER" id="PTHR13264:SF5">
    <property type="entry name" value="PRE-MRNA-SPLICING FACTOR SYF2"/>
    <property type="match status" value="1"/>
</dbReference>
<feature type="compositionally biased region" description="Basic residues" evidence="9">
    <location>
        <begin position="89"/>
        <end position="98"/>
    </location>
</feature>
<reference evidence="10" key="1">
    <citation type="journal article" date="2022" name="IScience">
        <title>Evolution of zygomycete secretomes and the origins of terrestrial fungal ecologies.</title>
        <authorList>
            <person name="Chang Y."/>
            <person name="Wang Y."/>
            <person name="Mondo S."/>
            <person name="Ahrendt S."/>
            <person name="Andreopoulos W."/>
            <person name="Barry K."/>
            <person name="Beard J."/>
            <person name="Benny G.L."/>
            <person name="Blankenship S."/>
            <person name="Bonito G."/>
            <person name="Cuomo C."/>
            <person name="Desiro A."/>
            <person name="Gervers K.A."/>
            <person name="Hundley H."/>
            <person name="Kuo A."/>
            <person name="LaButti K."/>
            <person name="Lang B.F."/>
            <person name="Lipzen A."/>
            <person name="O'Donnell K."/>
            <person name="Pangilinan J."/>
            <person name="Reynolds N."/>
            <person name="Sandor L."/>
            <person name="Smith M.E."/>
            <person name="Tsang A."/>
            <person name="Grigoriev I.V."/>
            <person name="Stajich J.E."/>
            <person name="Spatafora J.W."/>
        </authorList>
    </citation>
    <scope>NUCLEOTIDE SEQUENCE</scope>
    <source>
        <strain evidence="10">RSA 2281</strain>
    </source>
</reference>
<dbReference type="Proteomes" id="UP001209540">
    <property type="component" value="Unassembled WGS sequence"/>
</dbReference>
<dbReference type="GO" id="GO:0000974">
    <property type="term" value="C:Prp19 complex"/>
    <property type="evidence" value="ECO:0007669"/>
    <property type="project" value="TreeGrafter"/>
</dbReference>
<evidence type="ECO:0000256" key="1">
    <source>
        <dbReference type="ARBA" id="ARBA00004123"/>
    </source>
</evidence>
<name>A0AAD5K6S0_9FUNG</name>
<dbReference type="InterPro" id="IPR013260">
    <property type="entry name" value="mRNA_splic_SYF2"/>
</dbReference>
<comment type="subunit">
    <text evidence="8">May be part of a spliceosome complex.</text>
</comment>
<evidence type="ECO:0000256" key="8">
    <source>
        <dbReference type="RuleBase" id="RU367148"/>
    </source>
</evidence>
<evidence type="ECO:0000256" key="2">
    <source>
        <dbReference type="ARBA" id="ARBA00010028"/>
    </source>
</evidence>
<feature type="compositionally biased region" description="Basic and acidic residues" evidence="9">
    <location>
        <begin position="48"/>
        <end position="57"/>
    </location>
</feature>
<proteinExistence type="inferred from homology"/>
<feature type="compositionally biased region" description="Basic residues" evidence="9">
    <location>
        <begin position="1"/>
        <end position="19"/>
    </location>
</feature>
<comment type="function">
    <text evidence="8">Involved in pre-mRNA splicing.</text>
</comment>
<comment type="similarity">
    <text evidence="2 8">Belongs to the SYF2 family.</text>
</comment>
<feature type="compositionally biased region" description="Polar residues" evidence="9">
    <location>
        <begin position="70"/>
        <end position="83"/>
    </location>
</feature>
<evidence type="ECO:0000313" key="11">
    <source>
        <dbReference type="Proteomes" id="UP001209540"/>
    </source>
</evidence>
<feature type="compositionally biased region" description="Low complexity" evidence="9">
    <location>
        <begin position="34"/>
        <end position="46"/>
    </location>
</feature>
<dbReference type="EMBL" id="JAIXMP010000020">
    <property type="protein sequence ID" value="KAI9257334.1"/>
    <property type="molecule type" value="Genomic_DNA"/>
</dbReference>
<comment type="caution">
    <text evidence="10">The sequence shown here is derived from an EMBL/GenBank/DDBJ whole genome shotgun (WGS) entry which is preliminary data.</text>
</comment>
<evidence type="ECO:0000256" key="6">
    <source>
        <dbReference type="ARBA" id="ARBA00023187"/>
    </source>
</evidence>
<evidence type="ECO:0000256" key="5">
    <source>
        <dbReference type="ARBA" id="ARBA00022728"/>
    </source>
</evidence>
<keyword evidence="5 8" id="KW-0747">Spliceosome</keyword>
<dbReference type="GO" id="GO:0071013">
    <property type="term" value="C:catalytic step 2 spliceosome"/>
    <property type="evidence" value="ECO:0007669"/>
    <property type="project" value="TreeGrafter"/>
</dbReference>
<keyword evidence="4 8" id="KW-0507">mRNA processing</keyword>
<dbReference type="AlphaFoldDB" id="A0AAD5K6S0"/>
<dbReference type="GO" id="GO:0071014">
    <property type="term" value="C:post-mRNA release spliceosomal complex"/>
    <property type="evidence" value="ECO:0007669"/>
    <property type="project" value="TreeGrafter"/>
</dbReference>
<dbReference type="PANTHER" id="PTHR13264">
    <property type="entry name" value="GCIP-INTERACTING PROTEIN P29"/>
    <property type="match status" value="1"/>
</dbReference>
<feature type="compositionally biased region" description="Basic and acidic residues" evidence="9">
    <location>
        <begin position="107"/>
        <end position="151"/>
    </location>
</feature>
<comment type="subcellular location">
    <subcellularLocation>
        <location evidence="1 8">Nucleus</location>
    </subcellularLocation>
</comment>
<evidence type="ECO:0000313" key="10">
    <source>
        <dbReference type="EMBL" id="KAI9257334.1"/>
    </source>
</evidence>
<feature type="region of interest" description="Disordered" evidence="9">
    <location>
        <begin position="1"/>
        <end position="151"/>
    </location>
</feature>
<reference evidence="10" key="2">
    <citation type="submission" date="2023-02" db="EMBL/GenBank/DDBJ databases">
        <authorList>
            <consortium name="DOE Joint Genome Institute"/>
            <person name="Mondo S.J."/>
            <person name="Chang Y."/>
            <person name="Wang Y."/>
            <person name="Ahrendt S."/>
            <person name="Andreopoulos W."/>
            <person name="Barry K."/>
            <person name="Beard J."/>
            <person name="Benny G.L."/>
            <person name="Blankenship S."/>
            <person name="Bonito G."/>
            <person name="Cuomo C."/>
            <person name="Desiro A."/>
            <person name="Gervers K.A."/>
            <person name="Hundley H."/>
            <person name="Kuo A."/>
            <person name="LaButti K."/>
            <person name="Lang B.F."/>
            <person name="Lipzen A."/>
            <person name="O'Donnell K."/>
            <person name="Pangilinan J."/>
            <person name="Reynolds N."/>
            <person name="Sandor L."/>
            <person name="Smith M.W."/>
            <person name="Tsang A."/>
            <person name="Grigoriev I.V."/>
            <person name="Stajich J.E."/>
            <person name="Spatafora J.W."/>
        </authorList>
    </citation>
    <scope>NUCLEOTIDE SEQUENCE</scope>
    <source>
        <strain evidence="10">RSA 2281</strain>
    </source>
</reference>
<keyword evidence="7 8" id="KW-0539">Nucleus</keyword>
<organism evidence="10 11">
    <name type="scientific">Phascolomyces articulosus</name>
    <dbReference type="NCBI Taxonomy" id="60185"/>
    <lineage>
        <taxon>Eukaryota</taxon>
        <taxon>Fungi</taxon>
        <taxon>Fungi incertae sedis</taxon>
        <taxon>Mucoromycota</taxon>
        <taxon>Mucoromycotina</taxon>
        <taxon>Mucoromycetes</taxon>
        <taxon>Mucorales</taxon>
        <taxon>Lichtheimiaceae</taxon>
        <taxon>Phascolomyces</taxon>
    </lineage>
</organism>
<keyword evidence="11" id="KW-1185">Reference proteome</keyword>
<evidence type="ECO:0000256" key="9">
    <source>
        <dbReference type="SAM" id="MobiDB-lite"/>
    </source>
</evidence>
<dbReference type="GO" id="GO:0000398">
    <property type="term" value="P:mRNA splicing, via spliceosome"/>
    <property type="evidence" value="ECO:0007669"/>
    <property type="project" value="UniProtKB-UniRule"/>
</dbReference>
<keyword evidence="6 8" id="KW-0508">mRNA splicing</keyword>
<protein>
    <recommendedName>
        <fullName evidence="3 8">Pre-mRNA-splicing factor SYF2</fullName>
    </recommendedName>
</protein>
<gene>
    <name evidence="10" type="ORF">BDA99DRAFT_516174</name>
</gene>
<sequence>MPPKRKTKAAAASTKKRRTLKSEESSNNAKVESQEQQQTESIPQQTVDNEHNDDTKPESPPAAETAVAGSETNNEQSESSGSSLADRMKKLKELKRRRATEVAQGNTRDRNLEFQRSKENPRLEARNERKRLQAMELQEKQKARDSGEDYERKQFWKYSAESVEKWEEKMQQKAERANNGFTDHAQAAHKKYLKLVSELKPDLGQYAEKKEEAIERAIRNGEDPSDINAVANSLDYGALDDKPSKEAIDRLVHDTKKQIIRRETRSRERKEVSDDISWINEKNRVFNQKIARFYDKYTKEIRENLERGTAL</sequence>